<comment type="caution">
    <text evidence="1">The sequence shown here is derived from an EMBL/GenBank/DDBJ whole genome shotgun (WGS) entry which is preliminary data.</text>
</comment>
<evidence type="ECO:0000313" key="1">
    <source>
        <dbReference type="EMBL" id="MFC4131163.1"/>
    </source>
</evidence>
<accession>A0ABV8LLJ9</accession>
<keyword evidence="2" id="KW-1185">Reference proteome</keyword>
<evidence type="ECO:0000313" key="2">
    <source>
        <dbReference type="Proteomes" id="UP001595816"/>
    </source>
</evidence>
<dbReference type="InterPro" id="IPR004981">
    <property type="entry name" value="Trp_2_3_dOase"/>
</dbReference>
<sequence>MPSVPPSAAYADYMRLPELLSLRRPQDQRVHPDEGLFQTVHQVNELLLSVAVEDITRAIAHLGRDQPSAAERLLARAVATVDATTGVLRLLGRLTLHDYHVLRPHLGTSTAAASPAWQHIRRALTRLDEVFGAYLVRADVDIVDVYRSGEPDPVHRLAETMIDLDSGIALWRFHHHLVAARLIGSGGTGTGGMPVDVLATAIGTRAFAMLWQVRLLMTHNGTTAGATQRGGRP</sequence>
<gene>
    <name evidence="1" type="ORF">ACFOZ4_11165</name>
</gene>
<dbReference type="Proteomes" id="UP001595816">
    <property type="component" value="Unassembled WGS sequence"/>
</dbReference>
<reference evidence="2" key="1">
    <citation type="journal article" date="2019" name="Int. J. Syst. Evol. Microbiol.">
        <title>The Global Catalogue of Microorganisms (GCM) 10K type strain sequencing project: providing services to taxonomists for standard genome sequencing and annotation.</title>
        <authorList>
            <consortium name="The Broad Institute Genomics Platform"/>
            <consortium name="The Broad Institute Genome Sequencing Center for Infectious Disease"/>
            <person name="Wu L."/>
            <person name="Ma J."/>
        </authorList>
    </citation>
    <scope>NUCLEOTIDE SEQUENCE [LARGE SCALE GENOMIC DNA]</scope>
    <source>
        <strain evidence="2">CGMCC 4.7289</strain>
    </source>
</reference>
<proteinExistence type="predicted"/>
<dbReference type="EMBL" id="JBHSAY010000006">
    <property type="protein sequence ID" value="MFC4131163.1"/>
    <property type="molecule type" value="Genomic_DNA"/>
</dbReference>
<organism evidence="1 2">
    <name type="scientific">Hamadaea flava</name>
    <dbReference type="NCBI Taxonomy" id="1742688"/>
    <lineage>
        <taxon>Bacteria</taxon>
        <taxon>Bacillati</taxon>
        <taxon>Actinomycetota</taxon>
        <taxon>Actinomycetes</taxon>
        <taxon>Micromonosporales</taxon>
        <taxon>Micromonosporaceae</taxon>
        <taxon>Hamadaea</taxon>
    </lineage>
</organism>
<dbReference type="InterPro" id="IPR037217">
    <property type="entry name" value="Trp/Indoleamine_2_3_dOase-like"/>
</dbReference>
<name>A0ABV8LLJ9_9ACTN</name>
<protein>
    <submittedName>
        <fullName evidence="1">Tryptophan 2,3-dioxygenase</fullName>
    </submittedName>
</protein>
<dbReference type="RefSeq" id="WP_253754433.1">
    <property type="nucleotide sequence ID" value="NZ_JAMZDZ010000001.1"/>
</dbReference>
<dbReference type="SUPFAM" id="SSF140959">
    <property type="entry name" value="Indolic compounds 2,3-dioxygenase-like"/>
    <property type="match status" value="1"/>
</dbReference>
<dbReference type="Gene3D" id="1.20.58.480">
    <property type="match status" value="2"/>
</dbReference>
<dbReference type="PANTHER" id="PTHR10138:SF0">
    <property type="entry name" value="TRYPTOPHAN 2,3-DIOXYGENASE"/>
    <property type="match status" value="1"/>
</dbReference>
<dbReference type="PANTHER" id="PTHR10138">
    <property type="entry name" value="TRYPTOPHAN 2,3-DIOXYGENASE"/>
    <property type="match status" value="1"/>
</dbReference>